<dbReference type="InterPro" id="IPR050838">
    <property type="entry name" value="Ketopantoate_reductase"/>
</dbReference>
<comment type="function">
    <text evidence="9">Catalyzes the NADPH-dependent reduction of ketopantoate into pantoic acid.</text>
</comment>
<evidence type="ECO:0000256" key="6">
    <source>
        <dbReference type="ARBA" id="ARBA00032024"/>
    </source>
</evidence>
<dbReference type="SUPFAM" id="SSF48179">
    <property type="entry name" value="6-phosphogluconate dehydrogenase C-terminal domain-like"/>
    <property type="match status" value="1"/>
</dbReference>
<keyword evidence="10" id="KW-0472">Membrane</keyword>
<comment type="similarity">
    <text evidence="2 9">Belongs to the ketopantoate reductase family.</text>
</comment>
<dbReference type="EC" id="1.1.1.169" evidence="3 9"/>
<feature type="transmembrane region" description="Helical" evidence="10">
    <location>
        <begin position="7"/>
        <end position="24"/>
    </location>
</feature>
<keyword evidence="10" id="KW-1133">Transmembrane helix</keyword>
<name>A0A7C2Z3T3_9CREN</name>
<dbReference type="NCBIfam" id="TIGR00745">
    <property type="entry name" value="apbA_panE"/>
    <property type="match status" value="1"/>
</dbReference>
<dbReference type="InterPro" id="IPR013332">
    <property type="entry name" value="KPR_N"/>
</dbReference>
<dbReference type="UniPathway" id="UPA00241"/>
<evidence type="ECO:0000256" key="5">
    <source>
        <dbReference type="ARBA" id="ARBA00023002"/>
    </source>
</evidence>
<comment type="catalytic activity">
    <reaction evidence="8">
        <text>(R)-pantoate + NAD(+) = 2-dehydropantoate + NADH + H(+)</text>
        <dbReference type="Rhea" id="RHEA:61292"/>
        <dbReference type="ChEBI" id="CHEBI:11561"/>
        <dbReference type="ChEBI" id="CHEBI:15378"/>
        <dbReference type="ChEBI" id="CHEBI:15980"/>
        <dbReference type="ChEBI" id="CHEBI:57540"/>
        <dbReference type="ChEBI" id="CHEBI:57945"/>
    </reaction>
    <physiologicalReaction direction="right-to-left" evidence="8">
        <dbReference type="Rhea" id="RHEA:61294"/>
    </physiologicalReaction>
</comment>
<dbReference type="InterPro" id="IPR036291">
    <property type="entry name" value="NAD(P)-bd_dom_sf"/>
</dbReference>
<dbReference type="GO" id="GO:0015940">
    <property type="term" value="P:pantothenate biosynthetic process"/>
    <property type="evidence" value="ECO:0007669"/>
    <property type="project" value="InterPro"/>
</dbReference>
<dbReference type="InterPro" id="IPR013328">
    <property type="entry name" value="6PGD_dom2"/>
</dbReference>
<dbReference type="EMBL" id="DSFE01000041">
    <property type="protein sequence ID" value="HEU97581.1"/>
    <property type="molecule type" value="Genomic_DNA"/>
</dbReference>
<dbReference type="GO" id="GO:0050661">
    <property type="term" value="F:NADP binding"/>
    <property type="evidence" value="ECO:0007669"/>
    <property type="project" value="TreeGrafter"/>
</dbReference>
<feature type="domain" description="Ketopantoate reductase N-terminal" evidence="11">
    <location>
        <begin position="8"/>
        <end position="144"/>
    </location>
</feature>
<evidence type="ECO:0000256" key="3">
    <source>
        <dbReference type="ARBA" id="ARBA00013014"/>
    </source>
</evidence>
<dbReference type="InterPro" id="IPR008927">
    <property type="entry name" value="6-PGluconate_DH-like_C_sf"/>
</dbReference>
<evidence type="ECO:0000256" key="1">
    <source>
        <dbReference type="ARBA" id="ARBA00004724"/>
    </source>
</evidence>
<evidence type="ECO:0000256" key="8">
    <source>
        <dbReference type="ARBA" id="ARBA00048196"/>
    </source>
</evidence>
<dbReference type="AlphaFoldDB" id="A0A7C2Z3T3"/>
<proteinExistence type="inferred from homology"/>
<evidence type="ECO:0000256" key="9">
    <source>
        <dbReference type="RuleBase" id="RU362068"/>
    </source>
</evidence>
<evidence type="ECO:0000256" key="10">
    <source>
        <dbReference type="SAM" id="Phobius"/>
    </source>
</evidence>
<dbReference type="InterPro" id="IPR003710">
    <property type="entry name" value="ApbA"/>
</dbReference>
<keyword evidence="5 9" id="KW-0560">Oxidoreductase</keyword>
<comment type="caution">
    <text evidence="13">The sequence shown here is derived from an EMBL/GenBank/DDBJ whole genome shotgun (WGS) entry which is preliminary data.</text>
</comment>
<dbReference type="Pfam" id="PF08546">
    <property type="entry name" value="ApbA_C"/>
    <property type="match status" value="1"/>
</dbReference>
<accession>A0A7C2Z3T3</accession>
<dbReference type="GO" id="GO:0015937">
    <property type="term" value="P:coenzyme A biosynthetic process"/>
    <property type="evidence" value="ECO:0007669"/>
    <property type="project" value="UniProtKB-UniPathway"/>
</dbReference>
<evidence type="ECO:0000256" key="4">
    <source>
        <dbReference type="ARBA" id="ARBA00022857"/>
    </source>
</evidence>
<keyword evidence="4 9" id="KW-0521">NADP</keyword>
<evidence type="ECO:0000256" key="7">
    <source>
        <dbReference type="ARBA" id="ARBA00047506"/>
    </source>
</evidence>
<reference evidence="13" key="1">
    <citation type="journal article" date="2020" name="mSystems">
        <title>Genome- and Community-Level Interaction Insights into Carbon Utilization and Element Cycling Functions of Hydrothermarchaeota in Hydrothermal Sediment.</title>
        <authorList>
            <person name="Zhou Z."/>
            <person name="Liu Y."/>
            <person name="Xu W."/>
            <person name="Pan J."/>
            <person name="Luo Z.H."/>
            <person name="Li M."/>
        </authorList>
    </citation>
    <scope>NUCLEOTIDE SEQUENCE [LARGE SCALE GENOMIC DNA]</scope>
    <source>
        <strain evidence="13">SpSt-1259</strain>
    </source>
</reference>
<keyword evidence="10" id="KW-0812">Transmembrane</keyword>
<evidence type="ECO:0000259" key="12">
    <source>
        <dbReference type="Pfam" id="PF08546"/>
    </source>
</evidence>
<evidence type="ECO:0000313" key="13">
    <source>
        <dbReference type="EMBL" id="HEU97581.1"/>
    </source>
</evidence>
<organism evidence="13">
    <name type="scientific">Fervidicoccus fontis</name>
    <dbReference type="NCBI Taxonomy" id="683846"/>
    <lineage>
        <taxon>Archaea</taxon>
        <taxon>Thermoproteota</taxon>
        <taxon>Thermoprotei</taxon>
        <taxon>Fervidicoccales</taxon>
        <taxon>Fervidicoccaceae</taxon>
        <taxon>Fervidicoccus</taxon>
    </lineage>
</organism>
<dbReference type="PANTHER" id="PTHR43765:SF2">
    <property type="entry name" value="2-DEHYDROPANTOATE 2-REDUCTASE"/>
    <property type="match status" value="1"/>
</dbReference>
<dbReference type="Gene3D" id="1.10.1040.10">
    <property type="entry name" value="N-(1-d-carboxylethyl)-l-norvaline Dehydrogenase, domain 2"/>
    <property type="match status" value="1"/>
</dbReference>
<comment type="pathway">
    <text evidence="1 9">Cofactor biosynthesis; coenzyme A biosynthesis.</text>
</comment>
<sequence length="308" mass="34004">MTQARHRYCILGLGNIGVLVSYFLRHKSPIAISRRGKGRKEKIVLRGEGGEIWSGEMLVYDIGAPVRCDFALLALKAYDIPWGISLLSGRAENVLILSNGLGLIEEASKALGRGRALASSITYGLTSCGDFCAELRGIGEIIIGGPGEEMTYEKALEISGDIERGGGRARAVERIEPYIWLKGIVNSAINPITAILNKPNGVLLENRNAMEIARMVALEGKSVAERKGVELFEEPFEAIIRVAERTRDNLSSMLQDVMNRRRTEIDFINGYIASEGMRLGIDARVNSTLYHLIKAVESYYLDKNFLKK</sequence>
<dbReference type="Gene3D" id="3.40.50.720">
    <property type="entry name" value="NAD(P)-binding Rossmann-like Domain"/>
    <property type="match status" value="1"/>
</dbReference>
<protein>
    <recommendedName>
        <fullName evidence="3 9">2-dehydropantoate 2-reductase</fullName>
        <ecNumber evidence="3 9">1.1.1.169</ecNumber>
    </recommendedName>
    <alternativeName>
        <fullName evidence="6 9">Ketopantoate reductase</fullName>
    </alternativeName>
</protein>
<dbReference type="Proteomes" id="UP000885664">
    <property type="component" value="Unassembled WGS sequence"/>
</dbReference>
<dbReference type="GO" id="GO:0005737">
    <property type="term" value="C:cytoplasm"/>
    <property type="evidence" value="ECO:0007669"/>
    <property type="project" value="TreeGrafter"/>
</dbReference>
<dbReference type="SUPFAM" id="SSF51735">
    <property type="entry name" value="NAD(P)-binding Rossmann-fold domains"/>
    <property type="match status" value="1"/>
</dbReference>
<comment type="catalytic activity">
    <reaction evidence="7">
        <text>(R)-pantoate + NADP(+) = 2-dehydropantoate + NADPH + H(+)</text>
        <dbReference type="Rhea" id="RHEA:16233"/>
        <dbReference type="ChEBI" id="CHEBI:11561"/>
        <dbReference type="ChEBI" id="CHEBI:15378"/>
        <dbReference type="ChEBI" id="CHEBI:15980"/>
        <dbReference type="ChEBI" id="CHEBI:57783"/>
        <dbReference type="ChEBI" id="CHEBI:58349"/>
        <dbReference type="EC" id="1.1.1.169"/>
    </reaction>
    <physiologicalReaction direction="right-to-left" evidence="7">
        <dbReference type="Rhea" id="RHEA:16235"/>
    </physiologicalReaction>
</comment>
<gene>
    <name evidence="13" type="ORF">ENO36_01835</name>
</gene>
<dbReference type="PANTHER" id="PTHR43765">
    <property type="entry name" value="2-DEHYDROPANTOATE 2-REDUCTASE-RELATED"/>
    <property type="match status" value="1"/>
</dbReference>
<dbReference type="InterPro" id="IPR013752">
    <property type="entry name" value="KPA_reductase"/>
</dbReference>
<feature type="domain" description="Ketopantoate reductase C-terminal" evidence="12">
    <location>
        <begin position="175"/>
        <end position="297"/>
    </location>
</feature>
<evidence type="ECO:0000256" key="2">
    <source>
        <dbReference type="ARBA" id="ARBA00007870"/>
    </source>
</evidence>
<dbReference type="Pfam" id="PF02558">
    <property type="entry name" value="ApbA"/>
    <property type="match status" value="1"/>
</dbReference>
<keyword evidence="9" id="KW-0173">Coenzyme A biosynthesis</keyword>
<dbReference type="GO" id="GO:0008677">
    <property type="term" value="F:2-dehydropantoate 2-reductase activity"/>
    <property type="evidence" value="ECO:0007669"/>
    <property type="project" value="UniProtKB-EC"/>
</dbReference>
<evidence type="ECO:0000259" key="11">
    <source>
        <dbReference type="Pfam" id="PF02558"/>
    </source>
</evidence>